<keyword evidence="4" id="KW-0328">Glycosyltransferase</keyword>
<dbReference type="Gene3D" id="3.40.50.2020">
    <property type="match status" value="1"/>
</dbReference>
<evidence type="ECO:0000256" key="2">
    <source>
        <dbReference type="ARBA" id="ARBA00022962"/>
    </source>
</evidence>
<sequence>MSDPIRHECGIAVVRLKKPLAYYQDKYGSALYGLERLFGLMAKQRNRGQDGIGIGCCKLDMPPGAPYMFRVRSTKSAEAIGEVLADEMKEFNRIARRVNAERKEMRDETGADYTPFEEDPDAIKREFELAGEINMGHLRYGTSGAFGKGSLHPYIRRSTWPTRSLMVMGNFNLTNSGELNQIMMRRGQHPVFDTDTQTVLEEIGFQLDEAHTDLYHKMRDSGLVPLEEITKHISEQLDVTQIIRKSADLWDGGYTIAGAIGNGDFFIMRDPQGIRPCHMYEDDEVIAFASERVALMTVFEVNEEQINELPAAHVCVIKSSGHMTIAPFTQAQEQHPCSFERIYFSRSNDSVIYRQRKALGEQMVPQLIEAIGNDWEHTVTSFIPNTAETAYHGFLDGLRYTRRLEVKQAIVEMFQSGSFDETKLDDLVLRNWPRSEKIAHKDIKMRTFIAQESGRDQLVSSVYDITYGVVSPNDNLVVIDDSIVRGTTLKKSLLRILARTNPRRIIVCSTAPQIRYPDCYGIDMSELGKFIAFQAAIALLDERGMRHVVKETYEACKEELLKPKAEMTNAVKAIYAPFTDTEISAKVSELVYPQNTQWKGDIHVIFQSIEGLHKALGPDYGDWYFSGDYPTPGGFATVNRAFINFFEGKGGRTYDTLL</sequence>
<dbReference type="SUPFAM" id="SSF56235">
    <property type="entry name" value="N-terminal nucleophile aminohydrolases (Ntn hydrolases)"/>
    <property type="match status" value="1"/>
</dbReference>
<dbReference type="OrthoDB" id="9801213at2"/>
<evidence type="ECO:0000259" key="3">
    <source>
        <dbReference type="PROSITE" id="PS51278"/>
    </source>
</evidence>
<reference evidence="5" key="1">
    <citation type="submission" date="2017-02" db="EMBL/GenBank/DDBJ databases">
        <authorList>
            <person name="Varghese N."/>
            <person name="Submissions S."/>
        </authorList>
    </citation>
    <scope>NUCLEOTIDE SEQUENCE [LARGE SCALE GENOMIC DNA]</scope>
    <source>
        <strain evidence="5">ATCC 700200</strain>
    </source>
</reference>
<dbReference type="EMBL" id="FUYE01000015">
    <property type="protein sequence ID" value="SKB03824.1"/>
    <property type="molecule type" value="Genomic_DNA"/>
</dbReference>
<accession>A0A1T4YPR5</accession>
<keyword evidence="5" id="KW-1185">Reference proteome</keyword>
<dbReference type="AlphaFoldDB" id="A0A1T4YPR5"/>
<gene>
    <name evidence="4" type="ORF">SAMN02745166_03930</name>
</gene>
<keyword evidence="1 4" id="KW-0808">Transferase</keyword>
<dbReference type="Gene3D" id="3.60.20.10">
    <property type="entry name" value="Glutamine Phosphoribosylpyrophosphate, subunit 1, domain 1"/>
    <property type="match status" value="1"/>
</dbReference>
<dbReference type="PROSITE" id="PS51278">
    <property type="entry name" value="GATASE_TYPE_2"/>
    <property type="match status" value="1"/>
</dbReference>
<dbReference type="CDD" id="cd06223">
    <property type="entry name" value="PRTases_typeI"/>
    <property type="match status" value="1"/>
</dbReference>
<keyword evidence="2" id="KW-0315">Glutamine amidotransferase</keyword>
<dbReference type="PANTHER" id="PTHR11907">
    <property type="entry name" value="AMIDOPHOSPHORIBOSYLTRANSFERASE"/>
    <property type="match status" value="1"/>
</dbReference>
<dbReference type="InterPro" id="IPR029055">
    <property type="entry name" value="Ntn_hydrolases_N"/>
</dbReference>
<dbReference type="RefSeq" id="WP_078815079.1">
    <property type="nucleotide sequence ID" value="NZ_FUYE01000015.1"/>
</dbReference>
<organism evidence="4 5">
    <name type="scientific">Prosthecobacter debontii</name>
    <dbReference type="NCBI Taxonomy" id="48467"/>
    <lineage>
        <taxon>Bacteria</taxon>
        <taxon>Pseudomonadati</taxon>
        <taxon>Verrucomicrobiota</taxon>
        <taxon>Verrucomicrobiia</taxon>
        <taxon>Verrucomicrobiales</taxon>
        <taxon>Verrucomicrobiaceae</taxon>
        <taxon>Prosthecobacter</taxon>
    </lineage>
</organism>
<dbReference type="STRING" id="48467.SAMN02745166_03930"/>
<dbReference type="InterPro" id="IPR000836">
    <property type="entry name" value="PRTase_dom"/>
</dbReference>
<protein>
    <submittedName>
        <fullName evidence="4">Amidophosphoribosyltransferase</fullName>
    </submittedName>
</protein>
<dbReference type="GO" id="GO:0016757">
    <property type="term" value="F:glycosyltransferase activity"/>
    <property type="evidence" value="ECO:0007669"/>
    <property type="project" value="UniProtKB-KW"/>
</dbReference>
<name>A0A1T4YPR5_9BACT</name>
<dbReference type="SUPFAM" id="SSF53271">
    <property type="entry name" value="PRTase-like"/>
    <property type="match status" value="1"/>
</dbReference>
<evidence type="ECO:0000256" key="1">
    <source>
        <dbReference type="ARBA" id="ARBA00022679"/>
    </source>
</evidence>
<proteinExistence type="predicted"/>
<feature type="domain" description="Glutamine amidotransferase type-2" evidence="3">
    <location>
        <begin position="9"/>
        <end position="320"/>
    </location>
</feature>
<dbReference type="InterPro" id="IPR017932">
    <property type="entry name" value="GATase_2_dom"/>
</dbReference>
<evidence type="ECO:0000313" key="4">
    <source>
        <dbReference type="EMBL" id="SKB03824.1"/>
    </source>
</evidence>
<dbReference type="Proteomes" id="UP000190774">
    <property type="component" value="Unassembled WGS sequence"/>
</dbReference>
<dbReference type="InterPro" id="IPR029057">
    <property type="entry name" value="PRTase-like"/>
</dbReference>
<evidence type="ECO:0000313" key="5">
    <source>
        <dbReference type="Proteomes" id="UP000190774"/>
    </source>
</evidence>